<name>A0A0D9W9P7_9ORYZ</name>
<feature type="region of interest" description="Disordered" evidence="1">
    <location>
        <begin position="37"/>
        <end position="86"/>
    </location>
</feature>
<accession>A0A0D9W9P7</accession>
<proteinExistence type="predicted"/>
<feature type="compositionally biased region" description="Polar residues" evidence="1">
    <location>
        <begin position="70"/>
        <end position="86"/>
    </location>
</feature>
<dbReference type="EnsemblPlants" id="LPERR04G21360.1">
    <property type="protein sequence ID" value="LPERR04G21360.1"/>
    <property type="gene ID" value="LPERR04G21360"/>
</dbReference>
<protein>
    <submittedName>
        <fullName evidence="2">Uncharacterized protein</fullName>
    </submittedName>
</protein>
<evidence type="ECO:0000256" key="1">
    <source>
        <dbReference type="SAM" id="MobiDB-lite"/>
    </source>
</evidence>
<reference evidence="2 3" key="1">
    <citation type="submission" date="2012-08" db="EMBL/GenBank/DDBJ databases">
        <title>Oryza genome evolution.</title>
        <authorList>
            <person name="Wing R.A."/>
        </authorList>
    </citation>
    <scope>NUCLEOTIDE SEQUENCE</scope>
</reference>
<evidence type="ECO:0000313" key="2">
    <source>
        <dbReference type="EnsemblPlants" id="LPERR04G21360.1"/>
    </source>
</evidence>
<dbReference type="AlphaFoldDB" id="A0A0D9W9P7"/>
<dbReference type="Gramene" id="LPERR04G21360.1">
    <property type="protein sequence ID" value="LPERR04G21360.1"/>
    <property type="gene ID" value="LPERR04G21360"/>
</dbReference>
<organism evidence="2 3">
    <name type="scientific">Leersia perrieri</name>
    <dbReference type="NCBI Taxonomy" id="77586"/>
    <lineage>
        <taxon>Eukaryota</taxon>
        <taxon>Viridiplantae</taxon>
        <taxon>Streptophyta</taxon>
        <taxon>Embryophyta</taxon>
        <taxon>Tracheophyta</taxon>
        <taxon>Spermatophyta</taxon>
        <taxon>Magnoliopsida</taxon>
        <taxon>Liliopsida</taxon>
        <taxon>Poales</taxon>
        <taxon>Poaceae</taxon>
        <taxon>BOP clade</taxon>
        <taxon>Oryzoideae</taxon>
        <taxon>Oryzeae</taxon>
        <taxon>Oryzinae</taxon>
        <taxon>Leersia</taxon>
    </lineage>
</organism>
<reference evidence="3" key="2">
    <citation type="submission" date="2013-12" db="EMBL/GenBank/DDBJ databases">
        <authorList>
            <person name="Yu Y."/>
            <person name="Lee S."/>
            <person name="de Baynast K."/>
            <person name="Wissotski M."/>
            <person name="Liu L."/>
            <person name="Talag J."/>
            <person name="Goicoechea J."/>
            <person name="Angelova A."/>
            <person name="Jetty R."/>
            <person name="Kudrna D."/>
            <person name="Golser W."/>
            <person name="Rivera L."/>
            <person name="Zhang J."/>
            <person name="Wing R."/>
        </authorList>
    </citation>
    <scope>NUCLEOTIDE SEQUENCE</scope>
</reference>
<dbReference type="HOGENOM" id="CLU_1973711_0_0_1"/>
<dbReference type="Proteomes" id="UP000032180">
    <property type="component" value="Chromosome 4"/>
</dbReference>
<reference evidence="2" key="3">
    <citation type="submission" date="2015-04" db="UniProtKB">
        <authorList>
            <consortium name="EnsemblPlants"/>
        </authorList>
    </citation>
    <scope>IDENTIFICATION</scope>
</reference>
<evidence type="ECO:0000313" key="3">
    <source>
        <dbReference type="Proteomes" id="UP000032180"/>
    </source>
</evidence>
<sequence length="127" mass="13934">MSQRRRALGCGTFALPHDAAALPHLRSSRHCCAAAPRSAEAAPLLTTPQRRRSRLTPPRHLAPRRRPSRQRANTHPLRTTPLQSSAASPISEDACLAGVNLALSCRARLRLNKRPPQAGVVWVPMYP</sequence>
<keyword evidence="3" id="KW-1185">Reference proteome</keyword>